<dbReference type="PANTHER" id="PTHR46093">
    <property type="entry name" value="ACYL-COA-BINDING DOMAIN-CONTAINING PROTEIN 5"/>
    <property type="match status" value="1"/>
</dbReference>
<protein>
    <recommendedName>
        <fullName evidence="4">Acyl-CoA-binding domain-containing protein</fullName>
    </recommendedName>
</protein>
<evidence type="ECO:0000256" key="1">
    <source>
        <dbReference type="ARBA" id="ARBA00022441"/>
    </source>
</evidence>
<keyword evidence="6" id="KW-1185">Reference proteome</keyword>
<feature type="domain" description="Acyl-CoA-binding" evidence="4">
    <location>
        <begin position="448"/>
        <end position="548"/>
    </location>
</feature>
<evidence type="ECO:0000313" key="6">
    <source>
        <dbReference type="Proteomes" id="UP001177003"/>
    </source>
</evidence>
<organism evidence="5 6">
    <name type="scientific">Lactuca saligna</name>
    <name type="common">Willowleaf lettuce</name>
    <dbReference type="NCBI Taxonomy" id="75948"/>
    <lineage>
        <taxon>Eukaryota</taxon>
        <taxon>Viridiplantae</taxon>
        <taxon>Streptophyta</taxon>
        <taxon>Embryophyta</taxon>
        <taxon>Tracheophyta</taxon>
        <taxon>Spermatophyta</taxon>
        <taxon>Magnoliopsida</taxon>
        <taxon>eudicotyledons</taxon>
        <taxon>Gunneridae</taxon>
        <taxon>Pentapetalae</taxon>
        <taxon>asterids</taxon>
        <taxon>campanulids</taxon>
        <taxon>Asterales</taxon>
        <taxon>Asteraceae</taxon>
        <taxon>Cichorioideae</taxon>
        <taxon>Cichorieae</taxon>
        <taxon>Lactucinae</taxon>
        <taxon>Lactuca</taxon>
    </lineage>
</organism>
<dbReference type="AlphaFoldDB" id="A0AA35YFP0"/>
<keyword evidence="3" id="KW-0175">Coiled coil</keyword>
<proteinExistence type="predicted"/>
<dbReference type="Gene3D" id="2.120.10.80">
    <property type="entry name" value="Kelch-type beta propeller"/>
    <property type="match status" value="2"/>
</dbReference>
<reference evidence="5" key="1">
    <citation type="submission" date="2023-04" db="EMBL/GenBank/DDBJ databases">
        <authorList>
            <person name="Vijverberg K."/>
            <person name="Xiong W."/>
            <person name="Schranz E."/>
        </authorList>
    </citation>
    <scope>NUCLEOTIDE SEQUENCE</scope>
</reference>
<accession>A0AA35YFP0</accession>
<dbReference type="SMART" id="SM00612">
    <property type="entry name" value="Kelch"/>
    <property type="match status" value="3"/>
</dbReference>
<dbReference type="Pfam" id="PF24681">
    <property type="entry name" value="Kelch_KLHDC2_KLHL20_DRC7"/>
    <property type="match status" value="2"/>
</dbReference>
<dbReference type="Pfam" id="PF24922">
    <property type="entry name" value="ACBP4_C"/>
    <property type="match status" value="1"/>
</dbReference>
<dbReference type="InterPro" id="IPR006652">
    <property type="entry name" value="Kelch_1"/>
</dbReference>
<evidence type="ECO:0000259" key="4">
    <source>
        <dbReference type="Pfam" id="PF24922"/>
    </source>
</evidence>
<evidence type="ECO:0000256" key="3">
    <source>
        <dbReference type="SAM" id="Coils"/>
    </source>
</evidence>
<gene>
    <name evidence="5" type="ORF">LSALG_LOCUS13278</name>
</gene>
<dbReference type="Proteomes" id="UP001177003">
    <property type="component" value="Chromosome 2"/>
</dbReference>
<sequence>MVGHPRKQRRTIGGSPEKMKVKKVEMEACPKYKYNCTNRRLHSPPLGFRLFRSNCHRDPTAGEFSAGFGTLLKPNMGTESVNWHSGLDCDQWVALPVAGQRPSARYKHAAVVADEKLYIVGGSRNGRYLSDVQAFDLKNLSWSTIKVSTKLESENFPAVSGHNMVKWGNKLLLLGGHSKDTSDNVTVRFIDLESHVCGTLEAIGKVPEARGGQSVSLVGSKLIMFGGEDKKRRLMNDVHVLDLETLTWNVVETIQTPPAPRFDHTAAVHANRYLLIFGGCSHSIFFNDLHVLDLETLEWSQPQIQGDLVSPRAGHAGVSIDGNWYIVGGGDNKSGALETLVMDMSKLVISTLTNVKGRDPLASEGLSVSSVLIDGEQYLVAFGGYNGKYSNEVFVMRPKPKDSKHPKIFQSPAAAAAAASVTAAYALAKSESLEFTTMDSKPKVDLSVEVNMIKGEKKTLESSVTEVKAVNSSLMEKLEECNGAHVDLSMELHSVKGQLASERSRCAELEAQILDLQKMLSSMESIEQEVQTLRSEKSAIEQDMEVSASDEKQGSGGGGVWRWIAG</sequence>
<evidence type="ECO:0000313" key="5">
    <source>
        <dbReference type="EMBL" id="CAI9273111.1"/>
    </source>
</evidence>
<dbReference type="PANTHER" id="PTHR46093:SF5">
    <property type="entry name" value="OS02G0822800 PROTEIN"/>
    <property type="match status" value="1"/>
</dbReference>
<keyword evidence="1" id="KW-0880">Kelch repeat</keyword>
<evidence type="ECO:0000256" key="2">
    <source>
        <dbReference type="ARBA" id="ARBA00022737"/>
    </source>
</evidence>
<dbReference type="InterPro" id="IPR056819">
    <property type="entry name" value="ACBP4-6_C"/>
</dbReference>
<keyword evidence="2" id="KW-0677">Repeat</keyword>
<dbReference type="SUPFAM" id="SSF117281">
    <property type="entry name" value="Kelch motif"/>
    <property type="match status" value="1"/>
</dbReference>
<dbReference type="InterPro" id="IPR015915">
    <property type="entry name" value="Kelch-typ_b-propeller"/>
</dbReference>
<feature type="coiled-coil region" evidence="3">
    <location>
        <begin position="492"/>
        <end position="543"/>
    </location>
</feature>
<name>A0AA35YFP0_LACSI</name>
<dbReference type="EMBL" id="OX465078">
    <property type="protein sequence ID" value="CAI9273111.1"/>
    <property type="molecule type" value="Genomic_DNA"/>
</dbReference>